<gene>
    <name evidence="14" type="ORF">SS29K18_000004</name>
</gene>
<proteinExistence type="predicted"/>
<feature type="transmembrane region" description="Helical" evidence="13">
    <location>
        <begin position="681"/>
        <end position="704"/>
    </location>
</feature>
<feature type="binding site" evidence="9">
    <location>
        <position position="158"/>
    </location>
    <ligand>
        <name>UDP-alpha-D-glucose</name>
        <dbReference type="ChEBI" id="CHEBI:58885"/>
    </ligand>
</feature>
<feature type="transmembrane region" description="Helical" evidence="13">
    <location>
        <begin position="724"/>
        <end position="742"/>
    </location>
</feature>
<evidence type="ECO:0008006" key="15">
    <source>
        <dbReference type="Google" id="ProtNLM"/>
    </source>
</evidence>
<dbReference type="GO" id="GO:0071669">
    <property type="term" value="P:plant-type cell wall organization or biogenesis"/>
    <property type="evidence" value="ECO:0007669"/>
    <property type="project" value="UniProtKB-ARBA"/>
</dbReference>
<evidence type="ECO:0000256" key="5">
    <source>
        <dbReference type="ARBA" id="ARBA00022989"/>
    </source>
</evidence>
<dbReference type="Gene3D" id="3.90.550.10">
    <property type="entry name" value="Spore Coat Polysaccharide Biosynthesis Protein SpsA, Chain A"/>
    <property type="match status" value="1"/>
</dbReference>
<feature type="active site" evidence="8">
    <location>
        <position position="158"/>
    </location>
</feature>
<sequence>MEDDEKATPPDSSQAPPPSLPLSVVHLNRPLVAANHAMAAVHAALVAVVIAHRAMALLSDSAGSASSWSRNVAMALADLTLLFLWALSQSGLWRPVTRAAFPDRLLAAVPRGALPRVDVLVVTADPDKEPPLGVMNTVVSAMALDYPGGALSVYLSDDAGSPLTLLAARKAYAFARAWVPFCRRHSVQCPWPDRYFAGDGAHDGGGGDRREEVAEERTRVKKLYEKLKADIEAAKKDESISGRWTKAKRQDHDAYVEDASINAWQIISTKGDGVGGDEEEMPALVYVAREKRRAWPHYFKAGALNALLRVSGVVSNAAYVLVLDCDMSCNSRASAMDAMCFLLDRSPPAPQNLAFVQFPQMFRNLSHNDIYTNELRYIFGTRWFGLDGVRGPLLSGTGFYVRRDALYGATPPPTSTDFSSMDAGELKTRFGHSDRLVASLRSNSGGDQHRRRLPLAPPEPESLARVASCAYEAGTAWGTGVGFMYQSVVEDYFTGYQRFFSRGWTSAYCYPEHRPAFLGSVPTNLNDVLVQNKRWMSGMLAVGVSRRHSPLACRPLLRASLLQAMGYAYFGFAALYAVPVLCYATLPQLCLLRGVPLFPCPAAAAAAFASSLLQHLAEVCVAKRGLALRTWWNEQRFWVLNALTGQLFGCVSAAQELLGARALDFDLTSKAADGRLYQDGVFDFTGCSTLLLPATTLSVLNAAAIVASTWKMTSSGGFQFAGELLPQLFLMCYGAALSYPLLEGMFLRWDAARVPPRITALSVALAAVLLAVFG</sequence>
<feature type="coiled-coil region" evidence="11">
    <location>
        <begin position="210"/>
        <end position="237"/>
    </location>
</feature>
<feature type="transmembrane region" description="Helical" evidence="13">
    <location>
        <begin position="567"/>
        <end position="586"/>
    </location>
</feature>
<dbReference type="GO" id="GO:0071555">
    <property type="term" value="P:cell wall organization"/>
    <property type="evidence" value="ECO:0007669"/>
    <property type="project" value="UniProtKB-KW"/>
</dbReference>
<evidence type="ECO:0000256" key="3">
    <source>
        <dbReference type="ARBA" id="ARBA00022679"/>
    </source>
</evidence>
<keyword evidence="3" id="KW-0808">Transferase</keyword>
<dbReference type="GO" id="GO:0016760">
    <property type="term" value="F:cellulose synthase (UDP-forming) activity"/>
    <property type="evidence" value="ECO:0007669"/>
    <property type="project" value="InterPro"/>
</dbReference>
<evidence type="ECO:0000256" key="11">
    <source>
        <dbReference type="SAM" id="Coils"/>
    </source>
</evidence>
<keyword evidence="2" id="KW-0328">Glycosyltransferase</keyword>
<organism evidence="14">
    <name type="scientific">Saccharum spontaneum</name>
    <name type="common">Wild sugarcane</name>
    <dbReference type="NCBI Taxonomy" id="62335"/>
    <lineage>
        <taxon>Eukaryota</taxon>
        <taxon>Viridiplantae</taxon>
        <taxon>Streptophyta</taxon>
        <taxon>Embryophyta</taxon>
        <taxon>Tracheophyta</taxon>
        <taxon>Spermatophyta</taxon>
        <taxon>Magnoliopsida</taxon>
        <taxon>Liliopsida</taxon>
        <taxon>Poales</taxon>
        <taxon>Poaceae</taxon>
        <taxon>PACMAD clade</taxon>
        <taxon>Panicoideae</taxon>
        <taxon>Andropogonodae</taxon>
        <taxon>Andropogoneae</taxon>
        <taxon>Saccharinae</taxon>
        <taxon>Saccharum</taxon>
        <taxon>Saccharum officinarum species complex</taxon>
    </lineage>
</organism>
<dbReference type="Pfam" id="PF03552">
    <property type="entry name" value="Cellulose_synt"/>
    <property type="match status" value="2"/>
</dbReference>
<accession>A0A678TGX9</accession>
<dbReference type="GO" id="GO:0012505">
    <property type="term" value="C:endomembrane system"/>
    <property type="evidence" value="ECO:0007669"/>
    <property type="project" value="UniProtKB-SubCell"/>
</dbReference>
<comment type="subcellular location">
    <subcellularLocation>
        <location evidence="1">Endomembrane system</location>
        <topology evidence="1">Multi-pass membrane protein</topology>
    </subcellularLocation>
</comment>
<dbReference type="EMBL" id="MH182509">
    <property type="protein sequence ID" value="AWA44709.1"/>
    <property type="molecule type" value="Genomic_DNA"/>
</dbReference>
<evidence type="ECO:0000256" key="6">
    <source>
        <dbReference type="ARBA" id="ARBA00023136"/>
    </source>
</evidence>
<evidence type="ECO:0000256" key="1">
    <source>
        <dbReference type="ARBA" id="ARBA00004127"/>
    </source>
</evidence>
<keyword evidence="7" id="KW-0961">Cell wall biogenesis/degradation</keyword>
<feature type="binding site" evidence="9">
    <location>
        <position position="128"/>
    </location>
    <ligand>
        <name>UDP-alpha-D-glucose</name>
        <dbReference type="ChEBI" id="CHEBI:58885"/>
    </ligand>
</feature>
<keyword evidence="4 13" id="KW-0812">Transmembrane</keyword>
<feature type="binding site" evidence="10">
    <location>
        <position position="324"/>
    </location>
    <ligand>
        <name>Mn(2+)</name>
        <dbReference type="ChEBI" id="CHEBI:29035"/>
    </ligand>
</feature>
<feature type="binding site" evidence="9">
    <location>
        <position position="129"/>
    </location>
    <ligand>
        <name>UDP-alpha-D-glucose</name>
        <dbReference type="ChEBI" id="CHEBI:58885"/>
    </ligand>
</feature>
<evidence type="ECO:0000256" key="8">
    <source>
        <dbReference type="PIRSR" id="PIRSR605150-1"/>
    </source>
</evidence>
<evidence type="ECO:0000256" key="10">
    <source>
        <dbReference type="PIRSR" id="PIRSR605150-3"/>
    </source>
</evidence>
<dbReference type="PANTHER" id="PTHR13301">
    <property type="entry name" value="X-BOX TRANSCRIPTION FACTOR-RELATED"/>
    <property type="match status" value="1"/>
</dbReference>
<protein>
    <recommendedName>
        <fullName evidence="15">Cellulose synthase-like protein G3</fullName>
    </recommendedName>
</protein>
<feature type="active site" evidence="8">
    <location>
        <position position="491"/>
    </location>
</feature>
<keyword evidence="11" id="KW-0175">Coiled coil</keyword>
<dbReference type="InterPro" id="IPR029044">
    <property type="entry name" value="Nucleotide-diphossugar_trans"/>
</dbReference>
<feature type="binding site" evidence="10">
    <location>
        <position position="300"/>
    </location>
    <ligand>
        <name>Mn(2+)</name>
        <dbReference type="ChEBI" id="CHEBI:29035"/>
    </ligand>
</feature>
<dbReference type="InterPro" id="IPR005150">
    <property type="entry name" value="Cellulose_synth"/>
</dbReference>
<feature type="region of interest" description="Disordered" evidence="12">
    <location>
        <begin position="1"/>
        <end position="20"/>
    </location>
</feature>
<evidence type="ECO:0000313" key="14">
    <source>
        <dbReference type="EMBL" id="AWA44709.1"/>
    </source>
</evidence>
<keyword evidence="5 13" id="KW-1133">Transmembrane helix</keyword>
<dbReference type="AlphaFoldDB" id="A0A678TGX9"/>
<evidence type="ECO:0000256" key="13">
    <source>
        <dbReference type="SAM" id="Phobius"/>
    </source>
</evidence>
<evidence type="ECO:0000256" key="12">
    <source>
        <dbReference type="SAM" id="MobiDB-lite"/>
    </source>
</evidence>
<evidence type="ECO:0000256" key="7">
    <source>
        <dbReference type="ARBA" id="ARBA00023316"/>
    </source>
</evidence>
<dbReference type="GO" id="GO:0030244">
    <property type="term" value="P:cellulose biosynthetic process"/>
    <property type="evidence" value="ECO:0007669"/>
    <property type="project" value="InterPro"/>
</dbReference>
<keyword evidence="6 13" id="KW-0472">Membrane</keyword>
<feature type="transmembrane region" description="Helical" evidence="13">
    <location>
        <begin position="754"/>
        <end position="773"/>
    </location>
</feature>
<dbReference type="GO" id="GO:0016020">
    <property type="term" value="C:membrane"/>
    <property type="evidence" value="ECO:0007669"/>
    <property type="project" value="InterPro"/>
</dbReference>
<reference evidence="14" key="1">
    <citation type="submission" date="2018-04" db="EMBL/GenBank/DDBJ databases">
        <title>Comparative Analysis of Homologous Sequences of Saccharum officinarum and Saccharum spontaneum Reveals Independent Polyploidization Events.</title>
        <authorList>
            <person name="Sharma A."/>
            <person name="Song J."/>
            <person name="Lin Q."/>
            <person name="Singh R."/>
            <person name="Ramos N."/>
            <person name="Wang K."/>
            <person name="Zhang J."/>
            <person name="Ming R."/>
            <person name="Yu Q."/>
        </authorList>
    </citation>
    <scope>NUCLEOTIDE SEQUENCE</scope>
</reference>
<name>A0A678TGX9_SACSP</name>
<evidence type="ECO:0000256" key="4">
    <source>
        <dbReference type="ARBA" id="ARBA00022692"/>
    </source>
</evidence>
<evidence type="ECO:0000256" key="2">
    <source>
        <dbReference type="ARBA" id="ARBA00022676"/>
    </source>
</evidence>
<evidence type="ECO:0000256" key="9">
    <source>
        <dbReference type="PIRSR" id="PIRSR605150-2"/>
    </source>
</evidence>